<dbReference type="PaxDb" id="667014-Thein_2033"/>
<accession>F8AD17</accession>
<protein>
    <submittedName>
        <fullName evidence="1">Uncharacterized protein</fullName>
    </submittedName>
</protein>
<keyword evidence="2" id="KW-1185">Reference proteome</keyword>
<sequence>MFYKIIKSLKESIIVSEFEILEFIDEENVKILKVKANLKNQNNDDYL</sequence>
<proteinExistence type="predicted"/>
<name>F8AD17_THEID</name>
<dbReference type="HOGENOM" id="CLU_3174234_0_0_0"/>
<evidence type="ECO:0000313" key="2">
    <source>
        <dbReference type="Proteomes" id="UP000006793"/>
    </source>
</evidence>
<reference evidence="2" key="1">
    <citation type="submission" date="2011-04" db="EMBL/GenBank/DDBJ databases">
        <title>The complete genome of Thermodesulfatator indicus DSM 15286.</title>
        <authorList>
            <person name="Lucas S."/>
            <person name="Copeland A."/>
            <person name="Lapidus A."/>
            <person name="Bruce D."/>
            <person name="Goodwin L."/>
            <person name="Pitluck S."/>
            <person name="Peters L."/>
            <person name="Kyrpides N."/>
            <person name="Mavromatis K."/>
            <person name="Pagani I."/>
            <person name="Ivanova N."/>
            <person name="Saunders L."/>
            <person name="Detter J.C."/>
            <person name="Tapia R."/>
            <person name="Han C."/>
            <person name="Land M."/>
            <person name="Hauser L."/>
            <person name="Markowitz V."/>
            <person name="Cheng J.-F."/>
            <person name="Hugenholtz P."/>
            <person name="Woyke T."/>
            <person name="Wu D."/>
            <person name="Spring S."/>
            <person name="Schroeder M."/>
            <person name="Brambilla E."/>
            <person name="Klenk H.-P."/>
            <person name="Eisen J.A."/>
        </authorList>
    </citation>
    <scope>NUCLEOTIDE SEQUENCE [LARGE SCALE GENOMIC DNA]</scope>
    <source>
        <strain evidence="2">DSM 15286 / JCM 11887 / CIR29812</strain>
    </source>
</reference>
<dbReference type="KEGG" id="tid:Thein_2033"/>
<gene>
    <name evidence="1" type="ordered locus">Thein_2033</name>
</gene>
<dbReference type="InParanoid" id="F8AD17"/>
<dbReference type="AlphaFoldDB" id="F8AD17"/>
<dbReference type="EMBL" id="CP002683">
    <property type="protein sequence ID" value="AEH45884.1"/>
    <property type="molecule type" value="Genomic_DNA"/>
</dbReference>
<organism evidence="1 2">
    <name type="scientific">Thermodesulfatator indicus (strain DSM 15286 / JCM 11887 / CIR29812)</name>
    <dbReference type="NCBI Taxonomy" id="667014"/>
    <lineage>
        <taxon>Bacteria</taxon>
        <taxon>Pseudomonadati</taxon>
        <taxon>Thermodesulfobacteriota</taxon>
        <taxon>Thermodesulfobacteria</taxon>
        <taxon>Thermodesulfobacteriales</taxon>
        <taxon>Thermodesulfatatoraceae</taxon>
        <taxon>Thermodesulfatator</taxon>
    </lineage>
</organism>
<dbReference type="Proteomes" id="UP000006793">
    <property type="component" value="Chromosome"/>
</dbReference>
<evidence type="ECO:0000313" key="1">
    <source>
        <dbReference type="EMBL" id="AEH45884.1"/>
    </source>
</evidence>
<reference evidence="1 2" key="2">
    <citation type="journal article" date="2012" name="Stand. Genomic Sci.">
        <title>Complete genome sequence of the thermophilic sulfate-reducing ocean bacterium Thermodesulfatator indicus type strain (CIR29812(T)).</title>
        <authorList>
            <person name="Anderson I."/>
            <person name="Saunders E."/>
            <person name="Lapidus A."/>
            <person name="Nolan M."/>
            <person name="Lucas S."/>
            <person name="Tice H."/>
            <person name="Del Rio T.G."/>
            <person name="Cheng J.F."/>
            <person name="Han C."/>
            <person name="Tapia R."/>
            <person name="Goodwin L.A."/>
            <person name="Pitluck S."/>
            <person name="Liolios K."/>
            <person name="Mavromatis K."/>
            <person name="Pagani I."/>
            <person name="Ivanova N."/>
            <person name="Mikhailova N."/>
            <person name="Pati A."/>
            <person name="Chen A."/>
            <person name="Palaniappan K."/>
            <person name="Land M."/>
            <person name="Hauser L."/>
            <person name="Jeffries C.D."/>
            <person name="Chang Y.J."/>
            <person name="Brambilla E.M."/>
            <person name="Rohde M."/>
            <person name="Spring S."/>
            <person name="Goker M."/>
            <person name="Detter J.C."/>
            <person name="Woyke T."/>
            <person name="Bristow J."/>
            <person name="Eisen J.A."/>
            <person name="Markowitz V."/>
            <person name="Hugenholtz P."/>
            <person name="Kyrpides N.C."/>
            <person name="Klenk H.P."/>
        </authorList>
    </citation>
    <scope>NUCLEOTIDE SEQUENCE [LARGE SCALE GENOMIC DNA]</scope>
    <source>
        <strain evidence="2">DSM 15286 / JCM 11887 / CIR29812</strain>
    </source>
</reference>